<comment type="caution">
    <text evidence="2">The sequence shown here is derived from an EMBL/GenBank/DDBJ whole genome shotgun (WGS) entry which is preliminary data.</text>
</comment>
<dbReference type="Proteomes" id="UP000242877">
    <property type="component" value="Unassembled WGS sequence"/>
</dbReference>
<dbReference type="EMBL" id="AZGZ01000007">
    <property type="protein sequence ID" value="KZZ94045.1"/>
    <property type="molecule type" value="Genomic_DNA"/>
</dbReference>
<evidence type="ECO:0000313" key="2">
    <source>
        <dbReference type="EMBL" id="KZZ94045.1"/>
    </source>
</evidence>
<gene>
    <name evidence="2" type="ORF">AAP_02138</name>
</gene>
<evidence type="ECO:0000256" key="1">
    <source>
        <dbReference type="SAM" id="MobiDB-lite"/>
    </source>
</evidence>
<feature type="compositionally biased region" description="Basic and acidic residues" evidence="1">
    <location>
        <begin position="64"/>
        <end position="78"/>
    </location>
</feature>
<feature type="compositionally biased region" description="Low complexity" evidence="1">
    <location>
        <begin position="79"/>
        <end position="159"/>
    </location>
</feature>
<proteinExistence type="predicted"/>
<dbReference type="AlphaFoldDB" id="A0A168AKP1"/>
<evidence type="ECO:0000313" key="3">
    <source>
        <dbReference type="Proteomes" id="UP000242877"/>
    </source>
</evidence>
<sequence length="179" mass="19637">MDNNEAGRDTEVKSSKRPQSIMALSLAAQIDSAFSLDGTSDIDNLAKSVTFKKQTVDQQAQELHNLEARLRETEERLRQQQQQLPQLQGQSSGSSQQGSPYAKYSSNSASASQTSFHHANSYPRSPVQVPPSSSRPSSRTPSMQQMNQAYQYGAAGSAQRYPTGYGQQQAYPYRAASGR</sequence>
<feature type="region of interest" description="Disordered" evidence="1">
    <location>
        <begin position="63"/>
        <end position="179"/>
    </location>
</feature>
<reference evidence="2 3" key="1">
    <citation type="journal article" date="2016" name="Genome Biol. Evol.">
        <title>Divergent and convergent evolution of fungal pathogenicity.</title>
        <authorList>
            <person name="Shang Y."/>
            <person name="Xiao G."/>
            <person name="Zheng P."/>
            <person name="Cen K."/>
            <person name="Zhan S."/>
            <person name="Wang C."/>
        </authorList>
    </citation>
    <scope>NUCLEOTIDE SEQUENCE [LARGE SCALE GENOMIC DNA]</scope>
    <source>
        <strain evidence="2 3">ARSEF 7405</strain>
    </source>
</reference>
<dbReference type="VEuPathDB" id="FungiDB:AAP_02138"/>
<accession>A0A168AKP1</accession>
<organism evidence="2 3">
    <name type="scientific">Ascosphaera apis ARSEF 7405</name>
    <dbReference type="NCBI Taxonomy" id="392613"/>
    <lineage>
        <taxon>Eukaryota</taxon>
        <taxon>Fungi</taxon>
        <taxon>Dikarya</taxon>
        <taxon>Ascomycota</taxon>
        <taxon>Pezizomycotina</taxon>
        <taxon>Eurotiomycetes</taxon>
        <taxon>Eurotiomycetidae</taxon>
        <taxon>Onygenales</taxon>
        <taxon>Ascosphaeraceae</taxon>
        <taxon>Ascosphaera</taxon>
    </lineage>
</organism>
<protein>
    <submittedName>
        <fullName evidence="2">Uncharacterized protein</fullName>
    </submittedName>
</protein>
<keyword evidence="3" id="KW-1185">Reference proteome</keyword>
<name>A0A168AKP1_9EURO</name>
<dbReference type="OrthoDB" id="5408734at2759"/>